<feature type="domain" description="N-acetyltransferase" evidence="3">
    <location>
        <begin position="3"/>
        <end position="133"/>
    </location>
</feature>
<dbReference type="Proteomes" id="UP000239047">
    <property type="component" value="Unassembled WGS sequence"/>
</dbReference>
<dbReference type="InterPro" id="IPR050680">
    <property type="entry name" value="YpeA/RimI_acetyltransf"/>
</dbReference>
<evidence type="ECO:0000313" key="4">
    <source>
        <dbReference type="EMBL" id="PPA70947.1"/>
    </source>
</evidence>
<dbReference type="Pfam" id="PF00583">
    <property type="entry name" value="Acetyltransf_1"/>
    <property type="match status" value="2"/>
</dbReference>
<dbReference type="EMBL" id="PREZ01000003">
    <property type="protein sequence ID" value="PPA70947.1"/>
    <property type="molecule type" value="Genomic_DNA"/>
</dbReference>
<evidence type="ECO:0000256" key="1">
    <source>
        <dbReference type="ARBA" id="ARBA00022679"/>
    </source>
</evidence>
<sequence length="274" mass="31159">MLSKIELEKINDLKQTAEAFDGVQLKLNEDWLEMDNPGGVKVFRTLDKEMLVGFLGVYAFGSTAEVCGMVHPDFRRKGIFSGLFKEAAIYMREQPYKEILLNSPTGSASGKGFLSGIPCTYKFSEYQMKWHPQELNPSSQASVRKALPEESGLRIRLDVEAFNVPREDAEEHEKRHSTEKNQTSYSIEHEGTAVGKIRIIKSETEAWIYGFATLPEYQGKGIGRSALQQILQKEADKGRDIHLEVQADNLHTLELYKSCGFKNYHSQDYYEYQG</sequence>
<evidence type="ECO:0000259" key="3">
    <source>
        <dbReference type="PROSITE" id="PS51186"/>
    </source>
</evidence>
<keyword evidence="2" id="KW-0012">Acyltransferase</keyword>
<proteinExistence type="predicted"/>
<dbReference type="PANTHER" id="PTHR43420">
    <property type="entry name" value="ACETYLTRANSFERASE"/>
    <property type="match status" value="1"/>
</dbReference>
<reference evidence="4 5" key="1">
    <citation type="submission" date="2018-02" db="EMBL/GenBank/DDBJ databases">
        <title>Jeotgalibacillus proteolyticum sp. nov. a protease producing bacterium isolated from ocean sediments of Laizhou Bay.</title>
        <authorList>
            <person name="Li Y."/>
        </authorList>
    </citation>
    <scope>NUCLEOTIDE SEQUENCE [LARGE SCALE GENOMIC DNA]</scope>
    <source>
        <strain evidence="4 5">22-7</strain>
    </source>
</reference>
<accession>A0A2S5GD32</accession>
<organism evidence="4 5">
    <name type="scientific">Jeotgalibacillus proteolyticus</name>
    <dbReference type="NCBI Taxonomy" id="2082395"/>
    <lineage>
        <taxon>Bacteria</taxon>
        <taxon>Bacillati</taxon>
        <taxon>Bacillota</taxon>
        <taxon>Bacilli</taxon>
        <taxon>Bacillales</taxon>
        <taxon>Caryophanaceae</taxon>
        <taxon>Jeotgalibacillus</taxon>
    </lineage>
</organism>
<dbReference type="Gene3D" id="3.40.630.30">
    <property type="match status" value="2"/>
</dbReference>
<dbReference type="SUPFAM" id="SSF55729">
    <property type="entry name" value="Acyl-CoA N-acyltransferases (Nat)"/>
    <property type="match status" value="2"/>
</dbReference>
<dbReference type="CDD" id="cd04301">
    <property type="entry name" value="NAT_SF"/>
    <property type="match status" value="2"/>
</dbReference>
<dbReference type="PROSITE" id="PS51186">
    <property type="entry name" value="GNAT"/>
    <property type="match status" value="2"/>
</dbReference>
<dbReference type="AlphaFoldDB" id="A0A2S5GD32"/>
<protein>
    <submittedName>
        <fullName evidence="4">N-acetyltransferase</fullName>
    </submittedName>
</protein>
<evidence type="ECO:0000313" key="5">
    <source>
        <dbReference type="Proteomes" id="UP000239047"/>
    </source>
</evidence>
<dbReference type="InterPro" id="IPR000182">
    <property type="entry name" value="GNAT_dom"/>
</dbReference>
<dbReference type="OrthoDB" id="7163760at2"/>
<dbReference type="RefSeq" id="WP_104057696.1">
    <property type="nucleotide sequence ID" value="NZ_PREZ01000003.1"/>
</dbReference>
<keyword evidence="1 4" id="KW-0808">Transferase</keyword>
<dbReference type="InterPro" id="IPR016181">
    <property type="entry name" value="Acyl_CoA_acyltransferase"/>
</dbReference>
<comment type="caution">
    <text evidence="4">The sequence shown here is derived from an EMBL/GenBank/DDBJ whole genome shotgun (WGS) entry which is preliminary data.</text>
</comment>
<name>A0A2S5GD32_9BACL</name>
<gene>
    <name evidence="4" type="ORF">C4B60_09190</name>
</gene>
<dbReference type="GO" id="GO:0016747">
    <property type="term" value="F:acyltransferase activity, transferring groups other than amino-acyl groups"/>
    <property type="evidence" value="ECO:0007669"/>
    <property type="project" value="InterPro"/>
</dbReference>
<keyword evidence="5" id="KW-1185">Reference proteome</keyword>
<feature type="domain" description="N-acetyltransferase" evidence="3">
    <location>
        <begin position="141"/>
        <end position="274"/>
    </location>
</feature>
<dbReference type="PANTHER" id="PTHR43420:SF47">
    <property type="entry name" value="N-ACETYLTRANSFERASE DOMAIN-CONTAINING PROTEIN"/>
    <property type="match status" value="1"/>
</dbReference>
<evidence type="ECO:0000256" key="2">
    <source>
        <dbReference type="ARBA" id="ARBA00023315"/>
    </source>
</evidence>